<dbReference type="OrthoDB" id="388988at2759"/>
<dbReference type="RefSeq" id="XP_004227923.1">
    <property type="nucleotide sequence ID" value="XM_004227875.1"/>
</dbReference>
<reference evidence="2 3" key="1">
    <citation type="journal article" date="2012" name="Nat. Genet.">
        <title>Plasmodium cynomolgi genome sequences provide insight into Plasmodium vivax and the monkey malaria clade.</title>
        <authorList>
            <person name="Tachibana S."/>
            <person name="Sullivan S.A."/>
            <person name="Kawai S."/>
            <person name="Nakamura S."/>
            <person name="Kim H.R."/>
            <person name="Goto N."/>
            <person name="Arisue N."/>
            <person name="Palacpac N.M.Q."/>
            <person name="Honma H."/>
            <person name="Yagi M."/>
            <person name="Tougan T."/>
            <person name="Katakai Y."/>
            <person name="Kaneko O."/>
            <person name="Mita T."/>
            <person name="Kita K."/>
            <person name="Yasutomi Y."/>
            <person name="Sutton P.L."/>
            <person name="Shakhbatyan R."/>
            <person name="Horii T."/>
            <person name="Yasunaga T."/>
            <person name="Barnwell J.W."/>
            <person name="Escalante A.A."/>
            <person name="Carlton J.M."/>
            <person name="Tanabe K."/>
        </authorList>
    </citation>
    <scope>NUCLEOTIDE SEQUENCE [LARGE SCALE GENOMIC DNA]</scope>
    <source>
        <strain evidence="2 3">B</strain>
    </source>
</reference>
<feature type="compositionally biased region" description="Basic and acidic residues" evidence="1">
    <location>
        <begin position="105"/>
        <end position="156"/>
    </location>
</feature>
<dbReference type="PhylomeDB" id="K6V307"/>
<name>K6V307_PLACD</name>
<dbReference type="KEGG" id="pcy:PCYB_004540"/>
<proteinExistence type="predicted"/>
<protein>
    <recommendedName>
        <fullName evidence="4">CYIR protein</fullName>
    </recommendedName>
</protein>
<keyword evidence="3" id="KW-1185">Reference proteome</keyword>
<dbReference type="VEuPathDB" id="PlasmoDB:PCYB_004540"/>
<sequence length="215" mass="24474">MAPVQISLHTASTELSKDDCVGLYVDISNEIEKLFSEFQNTKDVDIRKKCYDLDNHINIQREKYKICAKHYVSNDSINIENDIKNLSNEYNKYTKCSSESTSNGKDADKSKPETKESCKDKEECTKEEHVLPEDKISESSCKKESSESGCLKKEEILEQNNNLSAVSENTTAEQKTAVTSTESTLDDPKESLQMKEKKIMEIYQSVQDIHLLINI</sequence>
<dbReference type="GeneID" id="14696247"/>
<feature type="compositionally biased region" description="Polar residues" evidence="1">
    <location>
        <begin position="158"/>
        <end position="183"/>
    </location>
</feature>
<evidence type="ECO:0000313" key="2">
    <source>
        <dbReference type="EMBL" id="GAB69705.1"/>
    </source>
</evidence>
<accession>K6V307</accession>
<gene>
    <name evidence="2" type="ORF">PCYB_004540</name>
</gene>
<evidence type="ECO:0008006" key="4">
    <source>
        <dbReference type="Google" id="ProtNLM"/>
    </source>
</evidence>
<feature type="region of interest" description="Disordered" evidence="1">
    <location>
        <begin position="95"/>
        <end position="190"/>
    </location>
</feature>
<feature type="compositionally biased region" description="Polar residues" evidence="1">
    <location>
        <begin position="95"/>
        <end position="104"/>
    </location>
</feature>
<dbReference type="Proteomes" id="UP000006319">
    <property type="component" value="Unassembled WGS sequence"/>
</dbReference>
<organism evidence="2 3">
    <name type="scientific">Plasmodium cynomolgi (strain B)</name>
    <dbReference type="NCBI Taxonomy" id="1120755"/>
    <lineage>
        <taxon>Eukaryota</taxon>
        <taxon>Sar</taxon>
        <taxon>Alveolata</taxon>
        <taxon>Apicomplexa</taxon>
        <taxon>Aconoidasida</taxon>
        <taxon>Haemosporida</taxon>
        <taxon>Plasmodiidae</taxon>
        <taxon>Plasmodium</taxon>
        <taxon>Plasmodium (Plasmodium)</taxon>
    </lineage>
</organism>
<evidence type="ECO:0000313" key="3">
    <source>
        <dbReference type="Proteomes" id="UP000006319"/>
    </source>
</evidence>
<dbReference type="EMBL" id="DF157632">
    <property type="protein sequence ID" value="GAB69705.1"/>
    <property type="molecule type" value="Genomic_DNA"/>
</dbReference>
<dbReference type="AlphaFoldDB" id="K6V307"/>
<evidence type="ECO:0000256" key="1">
    <source>
        <dbReference type="SAM" id="MobiDB-lite"/>
    </source>
</evidence>